<feature type="transmembrane region" description="Helical" evidence="1">
    <location>
        <begin position="254"/>
        <end position="276"/>
    </location>
</feature>
<dbReference type="EMBL" id="NOKA02000086">
    <property type="protein sequence ID" value="RDY28445.1"/>
    <property type="molecule type" value="Genomic_DNA"/>
</dbReference>
<name>A0A255IL22_9FIRM</name>
<comment type="caution">
    <text evidence="3">The sequence shown here is derived from an EMBL/GenBank/DDBJ whole genome shotgun (WGS) entry which is preliminary data.</text>
</comment>
<feature type="transmembrane region" description="Helical" evidence="1">
    <location>
        <begin position="151"/>
        <end position="176"/>
    </location>
</feature>
<dbReference type="Proteomes" id="UP000216411">
    <property type="component" value="Unassembled WGS sequence"/>
</dbReference>
<evidence type="ECO:0000313" key="5">
    <source>
        <dbReference type="Proteomes" id="UP000247523"/>
    </source>
</evidence>
<dbReference type="Proteomes" id="UP000247523">
    <property type="component" value="Unassembled WGS sequence"/>
</dbReference>
<feature type="transmembrane region" description="Helical" evidence="1">
    <location>
        <begin position="408"/>
        <end position="429"/>
    </location>
</feature>
<gene>
    <name evidence="2" type="ORF">C8E03_103171</name>
    <name evidence="3" type="ORF">CG710_019660</name>
</gene>
<organism evidence="3 4">
    <name type="scientific">Lachnotalea glycerini</name>
    <dbReference type="NCBI Taxonomy" id="1763509"/>
    <lineage>
        <taxon>Bacteria</taxon>
        <taxon>Bacillati</taxon>
        <taxon>Bacillota</taxon>
        <taxon>Clostridia</taxon>
        <taxon>Lachnospirales</taxon>
        <taxon>Lachnospiraceae</taxon>
        <taxon>Lachnotalea</taxon>
    </lineage>
</organism>
<reference evidence="3" key="3">
    <citation type="submission" date="2018-07" db="EMBL/GenBank/DDBJ databases">
        <authorList>
            <person name="Quirk P.G."/>
            <person name="Krulwich T.A."/>
        </authorList>
    </citation>
    <scope>NUCLEOTIDE SEQUENCE</scope>
    <source>
        <strain evidence="3">CCRI-19302</strain>
    </source>
</reference>
<dbReference type="RefSeq" id="WP_094377109.1">
    <property type="nucleotide sequence ID" value="NZ_NOKA02000086.1"/>
</dbReference>
<evidence type="ECO:0000313" key="2">
    <source>
        <dbReference type="EMBL" id="PXV91613.1"/>
    </source>
</evidence>
<evidence type="ECO:0000313" key="3">
    <source>
        <dbReference type="EMBL" id="RDY28445.1"/>
    </source>
</evidence>
<reference evidence="2 5" key="2">
    <citation type="submission" date="2018-05" db="EMBL/GenBank/DDBJ databases">
        <title>Genomic Encyclopedia of Type Strains, Phase IV (KMG-IV): sequencing the most valuable type-strain genomes for metagenomic binning, comparative biology and taxonomic classification.</title>
        <authorList>
            <person name="Goeker M."/>
        </authorList>
    </citation>
    <scope>NUCLEOTIDE SEQUENCE [LARGE SCALE GENOMIC DNA]</scope>
    <source>
        <strain evidence="2 5">DSM 28816</strain>
    </source>
</reference>
<sequence length="437" mass="52102">MKKYKSFLKKQQYRHIVQRIAVLFRQLLDNFVEEDQSKIINIFYYIYKVGDYLSILFEVCFYMLIFLRIKPANLALLASFIYLLASCYFGEQPEKNEIRSEMAFLLKYAQNQVLINKIIFMHWKKFYVRKFIMAIIFINLAQCIFGKFNLIFSFISCIILLIIAIITIAVFFIRVYKVPFKKVFKKDSYNVKQIIVREEEATDQYVSEDIFMTLLMRQLRYNQTQSFVRLCEIGLIAIFVLGVILYTVTKVDKVYLIVIVFNFFPSIVNTLMLNIITRNFLHNDFISMNYYLMKKYNIKHNLIKYSQKILLRLSKSFMAIYGLLILLITGIEMTNVLLIVCSTLQYYCISKIISVKTYIYSKYDYDDIKVELYANVIQNPFEELLIIGLPIILTALIIYYVYRYSILVYVWTMIGYTFIMYLYAVLITLRVNRKTSR</sequence>
<reference evidence="3 4" key="1">
    <citation type="journal article" date="2017" name="Genome Announc.">
        <title>Draft Genome Sequence of a Sporulating and Motile Strain of Lachnotalea glycerini Isolated from Water in Quebec City, Canada.</title>
        <authorList>
            <person name="Maheux A.F."/>
            <person name="Boudreau D.K."/>
            <person name="Berube E."/>
            <person name="Boissinot M."/>
            <person name="Raymond F."/>
            <person name="Brodeur S."/>
            <person name="Corbeil J."/>
            <person name="Isabel S."/>
            <person name="Omar R.F."/>
            <person name="Bergeron M.G."/>
        </authorList>
    </citation>
    <scope>NUCLEOTIDE SEQUENCE [LARGE SCALE GENOMIC DNA]</scope>
    <source>
        <strain evidence="3 4">CCRI-19302</strain>
    </source>
</reference>
<dbReference type="AlphaFoldDB" id="A0A255IL22"/>
<feature type="transmembrane region" description="Helical" evidence="1">
    <location>
        <begin position="45"/>
        <end position="66"/>
    </location>
</feature>
<feature type="transmembrane region" description="Helical" evidence="1">
    <location>
        <begin position="309"/>
        <end position="331"/>
    </location>
</feature>
<keyword evidence="1" id="KW-0812">Transmembrane</keyword>
<feature type="transmembrane region" description="Helical" evidence="1">
    <location>
        <begin position="381"/>
        <end position="402"/>
    </location>
</feature>
<keyword evidence="4" id="KW-1185">Reference proteome</keyword>
<feature type="transmembrane region" description="Helical" evidence="1">
    <location>
        <begin position="337"/>
        <end position="360"/>
    </location>
</feature>
<proteinExistence type="predicted"/>
<keyword evidence="1" id="KW-0472">Membrane</keyword>
<feature type="transmembrane region" description="Helical" evidence="1">
    <location>
        <begin position="127"/>
        <end position="145"/>
    </location>
</feature>
<protein>
    <submittedName>
        <fullName evidence="3">Uncharacterized protein</fullName>
    </submittedName>
</protein>
<feature type="transmembrane region" description="Helical" evidence="1">
    <location>
        <begin position="227"/>
        <end position="248"/>
    </location>
</feature>
<evidence type="ECO:0000256" key="1">
    <source>
        <dbReference type="SAM" id="Phobius"/>
    </source>
</evidence>
<keyword evidence="1" id="KW-1133">Transmembrane helix</keyword>
<dbReference type="EMBL" id="QICS01000003">
    <property type="protein sequence ID" value="PXV91613.1"/>
    <property type="molecule type" value="Genomic_DNA"/>
</dbReference>
<evidence type="ECO:0000313" key="4">
    <source>
        <dbReference type="Proteomes" id="UP000216411"/>
    </source>
</evidence>
<accession>A0A255IL22</accession>
<feature type="transmembrane region" description="Helical" evidence="1">
    <location>
        <begin position="72"/>
        <end position="90"/>
    </location>
</feature>